<dbReference type="PATRIC" id="fig|1029756.8.peg.1747"/>
<name>V5SJ48_9HYPH</name>
<proteinExistence type="predicted"/>
<organism evidence="3 4">
    <name type="scientific">Hyphomicrobium nitrativorans NL23</name>
    <dbReference type="NCBI Taxonomy" id="1029756"/>
    <lineage>
        <taxon>Bacteria</taxon>
        <taxon>Pseudomonadati</taxon>
        <taxon>Pseudomonadota</taxon>
        <taxon>Alphaproteobacteria</taxon>
        <taxon>Hyphomicrobiales</taxon>
        <taxon>Hyphomicrobiaceae</taxon>
        <taxon>Hyphomicrobium</taxon>
    </lineage>
</organism>
<evidence type="ECO:0000313" key="4">
    <source>
        <dbReference type="Proteomes" id="UP000018542"/>
    </source>
</evidence>
<evidence type="ECO:0000256" key="1">
    <source>
        <dbReference type="SAM" id="Coils"/>
    </source>
</evidence>
<reference evidence="3 4" key="1">
    <citation type="journal article" date="2014" name="Genome Announc.">
        <title>Complete Genome Sequence of Hyphomicrobium nitrativorans Strain NL23, a Denitrifying Bacterium Isolated from Biofilm of a Methanol-Fed Denitrification System Treating Seawater at the Montreal Biodome.</title>
        <authorList>
            <person name="Martineau C."/>
            <person name="Villeneuve C."/>
            <person name="Mauffrey F."/>
            <person name="Villemur R."/>
        </authorList>
    </citation>
    <scope>NUCLEOTIDE SEQUENCE [LARGE SCALE GENOMIC DNA]</scope>
    <source>
        <strain evidence="3">NL23</strain>
    </source>
</reference>
<keyword evidence="1" id="KW-0175">Coiled coil</keyword>
<feature type="coiled-coil region" evidence="1">
    <location>
        <begin position="58"/>
        <end position="92"/>
    </location>
</feature>
<dbReference type="HOGENOM" id="CLU_2105663_0_0_5"/>
<dbReference type="OrthoDB" id="7933932at2"/>
<dbReference type="RefSeq" id="WP_023787055.1">
    <property type="nucleotide sequence ID" value="NC_022997.1"/>
</dbReference>
<evidence type="ECO:0000256" key="2">
    <source>
        <dbReference type="SAM" id="MobiDB-lite"/>
    </source>
</evidence>
<feature type="compositionally biased region" description="Basic and acidic residues" evidence="2">
    <location>
        <begin position="1"/>
        <end position="21"/>
    </location>
</feature>
<evidence type="ECO:0000313" key="3">
    <source>
        <dbReference type="EMBL" id="AHB50115.1"/>
    </source>
</evidence>
<dbReference type="Proteomes" id="UP000018542">
    <property type="component" value="Chromosome"/>
</dbReference>
<dbReference type="InterPro" id="IPR025310">
    <property type="entry name" value="DUF4164"/>
</dbReference>
<dbReference type="KEGG" id="hni:W911_08380"/>
<dbReference type="AlphaFoldDB" id="V5SJ48"/>
<feature type="compositionally biased region" description="Gly residues" evidence="2">
    <location>
        <begin position="45"/>
        <end position="55"/>
    </location>
</feature>
<dbReference type="Pfam" id="PF13747">
    <property type="entry name" value="DUF4164"/>
    <property type="match status" value="1"/>
</dbReference>
<sequence>MRELGGEDHGSTSEGEGEARNKPHPLQDTCRLQGAGSTKDCSTEGGRGIQAGGYGRPPARLETRIKSLEQERDRLKSDLEAAHMRIAALEESRSAVANRIDWVIERLGGVVERGD</sequence>
<dbReference type="STRING" id="1029756.W911_08380"/>
<keyword evidence="4" id="KW-1185">Reference proteome</keyword>
<dbReference type="EMBL" id="CP006912">
    <property type="protein sequence ID" value="AHB50115.1"/>
    <property type="molecule type" value="Genomic_DNA"/>
</dbReference>
<gene>
    <name evidence="3" type="ORF">W911_08380</name>
</gene>
<feature type="region of interest" description="Disordered" evidence="2">
    <location>
        <begin position="1"/>
        <end position="58"/>
    </location>
</feature>
<accession>V5SJ48</accession>
<protein>
    <submittedName>
        <fullName evidence="3">Uncharacterized protein</fullName>
    </submittedName>
</protein>